<dbReference type="OrthoDB" id="725917at2"/>
<keyword evidence="2" id="KW-1185">Reference proteome</keyword>
<dbReference type="InterPro" id="IPR011990">
    <property type="entry name" value="TPR-like_helical_dom_sf"/>
</dbReference>
<name>I3C889_9FLAO</name>
<dbReference type="SUPFAM" id="SSF48452">
    <property type="entry name" value="TPR-like"/>
    <property type="match status" value="1"/>
</dbReference>
<evidence type="ECO:0000313" key="2">
    <source>
        <dbReference type="Proteomes" id="UP000004690"/>
    </source>
</evidence>
<dbReference type="EMBL" id="JH651379">
    <property type="protein sequence ID" value="EIJ39832.1"/>
    <property type="molecule type" value="Genomic_DNA"/>
</dbReference>
<protein>
    <recommendedName>
        <fullName evidence="3">Susd and RagB outer membrane lipoprotein</fullName>
    </recommendedName>
</protein>
<dbReference type="STRING" id="926559.JoomaDRAFT_2871"/>
<evidence type="ECO:0008006" key="3">
    <source>
        <dbReference type="Google" id="ProtNLM"/>
    </source>
</evidence>
<evidence type="ECO:0000313" key="1">
    <source>
        <dbReference type="EMBL" id="EIJ39832.1"/>
    </source>
</evidence>
<reference evidence="1 2" key="1">
    <citation type="submission" date="2012-02" db="EMBL/GenBank/DDBJ databases">
        <title>Improved High-Quality Draft genome of Joostella marina DSM 19592.</title>
        <authorList>
            <consortium name="US DOE Joint Genome Institute (JGI-PGF)"/>
            <person name="Lucas S."/>
            <person name="Copeland A."/>
            <person name="Lapidus A."/>
            <person name="Bruce D."/>
            <person name="Goodwin L."/>
            <person name="Pitluck S."/>
            <person name="Peters L."/>
            <person name="Chertkov O."/>
            <person name="Ovchinnikova G."/>
            <person name="Kyrpides N."/>
            <person name="Mavromatis K."/>
            <person name="Detter J.C."/>
            <person name="Han C."/>
            <person name="Land M."/>
            <person name="Hauser L."/>
            <person name="Markowitz V."/>
            <person name="Cheng J.-F."/>
            <person name="Hugenholtz P."/>
            <person name="Woyke T."/>
            <person name="Wu D."/>
            <person name="Tindall B."/>
            <person name="Brambilla E."/>
            <person name="Klenk H.-P."/>
            <person name="Eisen J.A."/>
        </authorList>
    </citation>
    <scope>NUCLEOTIDE SEQUENCE [LARGE SCALE GENOMIC DNA]</scope>
    <source>
        <strain evidence="1 2">DSM 19592</strain>
    </source>
</reference>
<dbReference type="Proteomes" id="UP000004690">
    <property type="component" value="Unassembled WGS sequence"/>
</dbReference>
<dbReference type="eggNOG" id="COG4198">
    <property type="taxonomic scope" value="Bacteria"/>
</dbReference>
<dbReference type="RefSeq" id="WP_008613605.1">
    <property type="nucleotide sequence ID" value="NZ_JH651379.1"/>
</dbReference>
<dbReference type="PROSITE" id="PS51257">
    <property type="entry name" value="PROKAR_LIPOPROTEIN"/>
    <property type="match status" value="1"/>
</dbReference>
<dbReference type="InterPro" id="IPR041662">
    <property type="entry name" value="SusD-like_2"/>
</dbReference>
<gene>
    <name evidence="1" type="ORF">JoomaDRAFT_2871</name>
</gene>
<dbReference type="HOGENOM" id="CLU_025928_1_0_10"/>
<dbReference type="Gene3D" id="1.25.40.390">
    <property type="match status" value="1"/>
</dbReference>
<proteinExistence type="predicted"/>
<organism evidence="1 2">
    <name type="scientific">Galbibacter orientalis DSM 19592</name>
    <dbReference type="NCBI Taxonomy" id="926559"/>
    <lineage>
        <taxon>Bacteria</taxon>
        <taxon>Pseudomonadati</taxon>
        <taxon>Bacteroidota</taxon>
        <taxon>Flavobacteriia</taxon>
        <taxon>Flavobacteriales</taxon>
        <taxon>Flavobacteriaceae</taxon>
        <taxon>Galbibacter</taxon>
    </lineage>
</organism>
<accession>I3C889</accession>
<sequence>MKKIVLTIISLVTLISCQSDDKYENYNRDPKNPTQVDADFLFNNAQKSLVDQMTSTSVNRNVFRLLGQHWTETTYFDEANYDLTNRNIPEYHWSEMYRDVLLDLKTAKEVAEANPELSAGEIAARKAQAEVLMVYTYQQLVDTYGNIPYTESLDAEGFPLPAYDDAATIYSDLITRIDAATPNLTGSGFSIDNIYGGDMAAWTKFANSIKLRIGIRLSDVNPTLSQSTVESAVAGGVFTSNDDNATFEYQGATPNTNPLWVDLVQSGRSDFVPANTLVDFMNDLEDPRRAVYFDDNMGADTYVGGIYGASNTFSNYTHIGDLLHQPTFPGILLDYSEVSFYLAEAAARSYAVTGTVEEHYNNGITASFEYWDVADVATYLAKPEVAYATAPGTDWREKIGSQFWLAMYNRGFEAWTVWRKYDTPVFNLPEDTGNPVPARYTYPINEQTLNGTNWEAASEAIGGDEQTTKIFWDVNDSPSN</sequence>
<dbReference type="Pfam" id="PF12771">
    <property type="entry name" value="SusD-like_2"/>
    <property type="match status" value="1"/>
</dbReference>
<dbReference type="AlphaFoldDB" id="I3C889"/>